<dbReference type="EMBL" id="JH603164">
    <property type="protein sequence ID" value="EIC23682.1"/>
    <property type="molecule type" value="Genomic_DNA"/>
</dbReference>
<proteinExistence type="predicted"/>
<feature type="region of interest" description="Disordered" evidence="1">
    <location>
        <begin position="1"/>
        <end position="37"/>
    </location>
</feature>
<keyword evidence="3" id="KW-1185">Reference proteome</keyword>
<organism evidence="2 3">
    <name type="scientific">Thiorhodovibrio frisius</name>
    <dbReference type="NCBI Taxonomy" id="631362"/>
    <lineage>
        <taxon>Bacteria</taxon>
        <taxon>Pseudomonadati</taxon>
        <taxon>Pseudomonadota</taxon>
        <taxon>Gammaproteobacteria</taxon>
        <taxon>Chromatiales</taxon>
        <taxon>Chromatiaceae</taxon>
        <taxon>Thiorhodovibrio</taxon>
    </lineage>
</organism>
<evidence type="ECO:0000256" key="1">
    <source>
        <dbReference type="SAM" id="MobiDB-lite"/>
    </source>
</evidence>
<reference evidence="3" key="1">
    <citation type="submission" date="2011-06" db="EMBL/GenBank/DDBJ databases">
        <authorList>
            <consortium name="US DOE Joint Genome Institute (JGI-PGF)"/>
            <person name="Lucas S."/>
            <person name="Han J."/>
            <person name="Lapidus A."/>
            <person name="Cheng J.-F."/>
            <person name="Goodwin L."/>
            <person name="Pitluck S."/>
            <person name="Peters L."/>
            <person name="Land M.L."/>
            <person name="Hauser L."/>
            <person name="Vogl K."/>
            <person name="Liu Z."/>
            <person name="Overmann J."/>
            <person name="Frigaard N.-U."/>
            <person name="Bryant D.A."/>
            <person name="Woyke T.J."/>
        </authorList>
    </citation>
    <scope>NUCLEOTIDE SEQUENCE [LARGE SCALE GENOMIC DNA]</scope>
    <source>
        <strain evidence="3">970</strain>
    </source>
</reference>
<name>H8YW79_9GAMM</name>
<evidence type="ECO:0000313" key="2">
    <source>
        <dbReference type="EMBL" id="EIC23682.1"/>
    </source>
</evidence>
<dbReference type="Proteomes" id="UP000002964">
    <property type="component" value="Unassembled WGS sequence"/>
</dbReference>
<dbReference type="STRING" id="631362.Thi970DRAFT_00176"/>
<protein>
    <submittedName>
        <fullName evidence="2">Uncharacterized protein</fullName>
    </submittedName>
</protein>
<reference evidence="2 3" key="2">
    <citation type="submission" date="2011-11" db="EMBL/GenBank/DDBJ databases">
        <authorList>
            <consortium name="US DOE Joint Genome Institute"/>
            <person name="Lucas S."/>
            <person name="Han J."/>
            <person name="Lapidus A."/>
            <person name="Cheng J.-F."/>
            <person name="Goodwin L."/>
            <person name="Pitluck S."/>
            <person name="Peters L."/>
            <person name="Ovchinnikova G."/>
            <person name="Zhang X."/>
            <person name="Detter J.C."/>
            <person name="Han C."/>
            <person name="Tapia R."/>
            <person name="Land M."/>
            <person name="Hauser L."/>
            <person name="Kyrpides N."/>
            <person name="Ivanova N."/>
            <person name="Pagani I."/>
            <person name="Vogl K."/>
            <person name="Liu Z."/>
            <person name="Overmann J."/>
            <person name="Frigaard N.-U."/>
            <person name="Bryant D."/>
            <person name="Woyke T."/>
        </authorList>
    </citation>
    <scope>NUCLEOTIDE SEQUENCE [LARGE SCALE GENOMIC DNA]</scope>
    <source>
        <strain evidence="2 3">970</strain>
    </source>
</reference>
<evidence type="ECO:0000313" key="3">
    <source>
        <dbReference type="Proteomes" id="UP000002964"/>
    </source>
</evidence>
<gene>
    <name evidence="2" type="ORF">Thi970DRAFT_00176</name>
</gene>
<dbReference type="HOGENOM" id="CLU_3085807_0_0_6"/>
<accession>H8YW79</accession>
<dbReference type="AlphaFoldDB" id="H8YW79"/>
<sequence length="52" mass="5525">MVAPPGNQAETEKTNLDLNADKFPAYSPDTENPALIRSSPADRLAAVLVTVD</sequence>